<feature type="transmembrane region" description="Helical" evidence="1">
    <location>
        <begin position="25"/>
        <end position="47"/>
    </location>
</feature>
<accession>A0A7X1NA69</accession>
<name>A0A7X1NA69_9BURK</name>
<keyword evidence="1" id="KW-1133">Transmembrane helix</keyword>
<protein>
    <submittedName>
        <fullName evidence="2">Uncharacterized protein</fullName>
    </submittedName>
</protein>
<reference evidence="2 3" key="1">
    <citation type="submission" date="2019-10" db="EMBL/GenBank/DDBJ databases">
        <title>Paraburkholderia sp. isolated from nodules of Mimosa pudica from Brazilian Atlantic Forest soils.</title>
        <authorList>
            <person name="Paulitsch F."/>
            <person name="Hungria M."/>
            <person name="Dall'Agnol R."/>
        </authorList>
    </citation>
    <scope>NUCLEOTIDE SEQUENCE [LARGE SCALE GENOMIC DNA]</scope>
    <source>
        <strain evidence="2 3">CNPSo 3157</strain>
    </source>
</reference>
<comment type="caution">
    <text evidence="2">The sequence shown here is derived from an EMBL/GenBank/DDBJ whole genome shotgun (WGS) entry which is preliminary data.</text>
</comment>
<keyword evidence="1" id="KW-0812">Transmembrane</keyword>
<organism evidence="2 3">
    <name type="scientific">Paraburkholderia franconis</name>
    <dbReference type="NCBI Taxonomy" id="2654983"/>
    <lineage>
        <taxon>Bacteria</taxon>
        <taxon>Pseudomonadati</taxon>
        <taxon>Pseudomonadota</taxon>
        <taxon>Betaproteobacteria</taxon>
        <taxon>Burkholderiales</taxon>
        <taxon>Burkholderiaceae</taxon>
        <taxon>Paraburkholderia</taxon>
    </lineage>
</organism>
<dbReference type="RefSeq" id="WP_152759216.1">
    <property type="nucleotide sequence ID" value="NZ_WHNP01000011.1"/>
</dbReference>
<proteinExistence type="predicted"/>
<dbReference type="Proteomes" id="UP000484381">
    <property type="component" value="Unassembled WGS sequence"/>
</dbReference>
<sequence>MLANAAPLVRAMLVWHTDHALGKKYGAVALLAVWEIVQFLVFVAGFFSSRVVWRGITLRVDGNGQLRH</sequence>
<keyword evidence="3" id="KW-1185">Reference proteome</keyword>
<evidence type="ECO:0000313" key="3">
    <source>
        <dbReference type="Proteomes" id="UP000484381"/>
    </source>
</evidence>
<gene>
    <name evidence="2" type="ORF">GCT13_14745</name>
</gene>
<dbReference type="EMBL" id="WHNP01000011">
    <property type="protein sequence ID" value="MPW18145.1"/>
    <property type="molecule type" value="Genomic_DNA"/>
</dbReference>
<evidence type="ECO:0000313" key="2">
    <source>
        <dbReference type="EMBL" id="MPW18145.1"/>
    </source>
</evidence>
<dbReference type="AlphaFoldDB" id="A0A7X1NA69"/>
<keyword evidence="1" id="KW-0472">Membrane</keyword>
<evidence type="ECO:0000256" key="1">
    <source>
        <dbReference type="SAM" id="Phobius"/>
    </source>
</evidence>